<accession>A0A822X7M5</accession>
<keyword evidence="1" id="KW-1133">Transmembrane helix</keyword>
<evidence type="ECO:0000313" key="3">
    <source>
        <dbReference type="Proteomes" id="UP000076205"/>
    </source>
</evidence>
<feature type="transmembrane region" description="Helical" evidence="1">
    <location>
        <begin position="216"/>
        <end position="235"/>
    </location>
</feature>
<feature type="transmembrane region" description="Helical" evidence="1">
    <location>
        <begin position="321"/>
        <end position="339"/>
    </location>
</feature>
<feature type="transmembrane region" description="Helical" evidence="1">
    <location>
        <begin position="270"/>
        <end position="287"/>
    </location>
</feature>
<keyword evidence="1" id="KW-0812">Transmembrane</keyword>
<evidence type="ECO:0000256" key="1">
    <source>
        <dbReference type="SAM" id="Phobius"/>
    </source>
</evidence>
<organism evidence="2 3">
    <name type="scientific">Enterobacter hormaechei</name>
    <dbReference type="NCBI Taxonomy" id="158836"/>
    <lineage>
        <taxon>Bacteria</taxon>
        <taxon>Pseudomonadati</taxon>
        <taxon>Pseudomonadota</taxon>
        <taxon>Gammaproteobacteria</taxon>
        <taxon>Enterobacterales</taxon>
        <taxon>Enterobacteriaceae</taxon>
        <taxon>Enterobacter</taxon>
        <taxon>Enterobacter cloacae complex</taxon>
    </lineage>
</organism>
<keyword evidence="1" id="KW-0472">Membrane</keyword>
<feature type="transmembrane region" description="Helical" evidence="1">
    <location>
        <begin position="113"/>
        <end position="130"/>
    </location>
</feature>
<dbReference type="AlphaFoldDB" id="A0A822X7M5"/>
<feature type="transmembrane region" description="Helical" evidence="1">
    <location>
        <begin position="161"/>
        <end position="184"/>
    </location>
</feature>
<name>A0A822X7M5_9ENTR</name>
<dbReference type="Pfam" id="PF14897">
    <property type="entry name" value="EpsG"/>
    <property type="match status" value="1"/>
</dbReference>
<feature type="transmembrane region" description="Helical" evidence="1">
    <location>
        <begin position="241"/>
        <end position="258"/>
    </location>
</feature>
<dbReference type="Proteomes" id="UP000076205">
    <property type="component" value="Unassembled WGS sequence"/>
</dbReference>
<comment type="caution">
    <text evidence="2">The sequence shown here is derived from an EMBL/GenBank/DDBJ whole genome shotgun (WGS) entry which is preliminary data.</text>
</comment>
<protein>
    <recommendedName>
        <fullName evidence="4">EpsG family protein</fullName>
    </recommendedName>
</protein>
<gene>
    <name evidence="2" type="ORF">SAMEA2273352_05184</name>
</gene>
<reference evidence="2 3" key="1">
    <citation type="submission" date="2016-03" db="EMBL/GenBank/DDBJ databases">
        <authorList>
            <consortium name="Pathogen Informatics"/>
        </authorList>
    </citation>
    <scope>NUCLEOTIDE SEQUENCE [LARGE SCALE GENOMIC DNA]</scope>
    <source>
        <strain evidence="3">e1424</strain>
    </source>
</reference>
<evidence type="ECO:0008006" key="4">
    <source>
        <dbReference type="Google" id="ProtNLM"/>
    </source>
</evidence>
<feature type="transmembrane region" description="Helical" evidence="1">
    <location>
        <begin position="27"/>
        <end position="44"/>
    </location>
</feature>
<proteinExistence type="predicted"/>
<feature type="transmembrane region" description="Helical" evidence="1">
    <location>
        <begin position="87"/>
        <end position="106"/>
    </location>
</feature>
<sequence length="382" mass="45216">MYWIIFLTLQLICVLLGWQFPPIKKIIFKLMIFTFMLFMVDGYFNGIDWVNYYYGFITYTDLVEYFSSYEPLFGFEVYILKYLFTDFYLSVAMYYLILSVLLYFAIIKLRGLFDFNICLFLFLLIIINGIDLFNDQLRQAMAFVMAMFAFIQLLKNEKTRFIILSCLAICFHFSAAVVLLFYPLVKKNKISVIFFGSCSAFCIVILSLSNELFSNIISLLGTPGAVISTKIKVYFSQFEPTFGLLAIINLLIIFRYIIVKKHETEIERILWNGSFIASLLHLSFYFFPILHRLNPYFNLFYCLLCAYYLRNLTRVLTINRIVNYISILLIITSVNISYFNDPARPENYRGYILDYWLGYYDIDNDKIKRCDSFNTDVPFCRW</sequence>
<dbReference type="EMBL" id="FJYW01000029">
    <property type="protein sequence ID" value="CZY49940.1"/>
    <property type="molecule type" value="Genomic_DNA"/>
</dbReference>
<dbReference type="RefSeq" id="WP_063162214.1">
    <property type="nucleotide sequence ID" value="NZ_CAXWYH010000001.1"/>
</dbReference>
<dbReference type="InterPro" id="IPR049458">
    <property type="entry name" value="EpsG-like"/>
</dbReference>
<feature type="transmembrane region" description="Helical" evidence="1">
    <location>
        <begin position="136"/>
        <end position="154"/>
    </location>
</feature>
<evidence type="ECO:0000313" key="2">
    <source>
        <dbReference type="EMBL" id="CZY49940.1"/>
    </source>
</evidence>
<feature type="transmembrane region" description="Helical" evidence="1">
    <location>
        <begin position="190"/>
        <end position="209"/>
    </location>
</feature>